<evidence type="ECO:0000313" key="4">
    <source>
        <dbReference type="EMBL" id="CAB4880510.1"/>
    </source>
</evidence>
<feature type="domain" description="Gfo/Idh/MocA-like oxidoreductase N-terminal" evidence="2">
    <location>
        <begin position="10"/>
        <end position="130"/>
    </location>
</feature>
<organism evidence="4">
    <name type="scientific">freshwater metagenome</name>
    <dbReference type="NCBI Taxonomy" id="449393"/>
    <lineage>
        <taxon>unclassified sequences</taxon>
        <taxon>metagenomes</taxon>
        <taxon>ecological metagenomes</taxon>
    </lineage>
</organism>
<dbReference type="PANTHER" id="PTHR43818:SF11">
    <property type="entry name" value="BCDNA.GH03377"/>
    <property type="match status" value="1"/>
</dbReference>
<dbReference type="InterPro" id="IPR000683">
    <property type="entry name" value="Gfo/Idh/MocA-like_OxRdtase_N"/>
</dbReference>
<reference evidence="4" key="1">
    <citation type="submission" date="2020-05" db="EMBL/GenBank/DDBJ databases">
        <authorList>
            <person name="Chiriac C."/>
            <person name="Salcher M."/>
            <person name="Ghai R."/>
            <person name="Kavagutti S V."/>
        </authorList>
    </citation>
    <scope>NUCLEOTIDE SEQUENCE</scope>
</reference>
<sequence>MRSHAAGDAIGVGLVGAGRVALAHHLPVLASLQGAEVVAIADPDERALAAALAQAPGARGDSAHEALLEDPRVDVVAVLTPPAAHAPIVLDALRAGRHVFVEKPLAATAADARAIEQAAADAAGLLGVGFVYRRHRLVAEALGDLRAGRIGALRAITGTFTGAGPADPRRGGPLLDLASHHVDLWRLFTGAEVEEAHAIVGSDTALLSARMAGGTTACVTAGDALGRNHELRLIGSEGTIALRLDRFDGHELVPAQALSGDPPLRLRRGARLVRGIPAMARSHRSGGDLSAAFAAQWSDLLAAVRGGAPFAPGPADGRAALEAVLLVQGAA</sequence>
<dbReference type="GO" id="GO:0016491">
    <property type="term" value="F:oxidoreductase activity"/>
    <property type="evidence" value="ECO:0007669"/>
    <property type="project" value="UniProtKB-KW"/>
</dbReference>
<keyword evidence="1" id="KW-0560">Oxidoreductase</keyword>
<dbReference type="Gene3D" id="3.40.50.720">
    <property type="entry name" value="NAD(P)-binding Rossmann-like Domain"/>
    <property type="match status" value="1"/>
</dbReference>
<evidence type="ECO:0000259" key="3">
    <source>
        <dbReference type="Pfam" id="PF22725"/>
    </source>
</evidence>
<gene>
    <name evidence="4" type="ORF">UFOPK3423_01306</name>
</gene>
<protein>
    <submittedName>
        <fullName evidence="4">Unannotated protein</fullName>
    </submittedName>
</protein>
<dbReference type="PANTHER" id="PTHR43818">
    <property type="entry name" value="BCDNA.GH03377"/>
    <property type="match status" value="1"/>
</dbReference>
<feature type="domain" description="GFO/IDH/MocA-like oxidoreductase" evidence="3">
    <location>
        <begin position="145"/>
        <end position="240"/>
    </location>
</feature>
<dbReference type="InterPro" id="IPR036291">
    <property type="entry name" value="NAD(P)-bd_dom_sf"/>
</dbReference>
<dbReference type="GO" id="GO:0000166">
    <property type="term" value="F:nucleotide binding"/>
    <property type="evidence" value="ECO:0007669"/>
    <property type="project" value="InterPro"/>
</dbReference>
<dbReference type="SUPFAM" id="SSF55347">
    <property type="entry name" value="Glyceraldehyde-3-phosphate dehydrogenase-like, C-terminal domain"/>
    <property type="match status" value="1"/>
</dbReference>
<dbReference type="InterPro" id="IPR055170">
    <property type="entry name" value="GFO_IDH_MocA-like_dom"/>
</dbReference>
<dbReference type="InterPro" id="IPR050463">
    <property type="entry name" value="Gfo/Idh/MocA_oxidrdct_glycsds"/>
</dbReference>
<dbReference type="EMBL" id="CAFBLQ010000164">
    <property type="protein sequence ID" value="CAB4880510.1"/>
    <property type="molecule type" value="Genomic_DNA"/>
</dbReference>
<evidence type="ECO:0000259" key="2">
    <source>
        <dbReference type="Pfam" id="PF01408"/>
    </source>
</evidence>
<name>A0A6J7EGU8_9ZZZZ</name>
<dbReference type="Gene3D" id="3.30.360.10">
    <property type="entry name" value="Dihydrodipicolinate Reductase, domain 2"/>
    <property type="match status" value="1"/>
</dbReference>
<proteinExistence type="predicted"/>
<accession>A0A6J7EGU8</accession>
<dbReference type="SUPFAM" id="SSF51735">
    <property type="entry name" value="NAD(P)-binding Rossmann-fold domains"/>
    <property type="match status" value="1"/>
</dbReference>
<dbReference type="Pfam" id="PF22725">
    <property type="entry name" value="GFO_IDH_MocA_C3"/>
    <property type="match status" value="1"/>
</dbReference>
<dbReference type="Pfam" id="PF01408">
    <property type="entry name" value="GFO_IDH_MocA"/>
    <property type="match status" value="1"/>
</dbReference>
<dbReference type="AlphaFoldDB" id="A0A6J7EGU8"/>
<evidence type="ECO:0000256" key="1">
    <source>
        <dbReference type="ARBA" id="ARBA00023002"/>
    </source>
</evidence>